<dbReference type="EMBL" id="JAMJEV010000006">
    <property type="protein sequence ID" value="MDO0823083.1"/>
    <property type="molecule type" value="Genomic_DNA"/>
</dbReference>
<dbReference type="PIRSF" id="PIRSF029826">
    <property type="entry name" value="UCP029826_pph"/>
    <property type="match status" value="1"/>
</dbReference>
<reference evidence="1" key="1">
    <citation type="submission" date="2022-05" db="EMBL/GenBank/DDBJ databases">
        <title>Expanded diversity of anoxic marine methylotrophy in a Black Sea sulfate reducing microorganism.</title>
        <authorList>
            <person name="Fischer P.Q."/>
            <person name="Stams A.J.M."/>
            <person name="Villanueva L."/>
            <person name="Sousa D.Z."/>
        </authorList>
    </citation>
    <scope>NUCLEOTIDE SEQUENCE</scope>
    <source>
        <strain evidence="1">P130</strain>
    </source>
</reference>
<proteinExistence type="predicted"/>
<evidence type="ECO:0000313" key="1">
    <source>
        <dbReference type="EMBL" id="MDO0823083.1"/>
    </source>
</evidence>
<protein>
    <submittedName>
        <fullName evidence="1">Nucleotide pyrophosphohydrolase</fullName>
    </submittedName>
</protein>
<keyword evidence="2" id="KW-1185">Reference proteome</keyword>
<dbReference type="Proteomes" id="UP001176021">
    <property type="component" value="Unassembled WGS sequence"/>
</dbReference>
<dbReference type="RefSeq" id="WP_302048594.1">
    <property type="nucleotide sequence ID" value="NZ_JAMJEV010000006.1"/>
</dbReference>
<organism evidence="1 2">
    <name type="scientific">Desulfosporosinus nitroreducens</name>
    <dbReference type="NCBI Taxonomy" id="2018668"/>
    <lineage>
        <taxon>Bacteria</taxon>
        <taxon>Bacillati</taxon>
        <taxon>Bacillota</taxon>
        <taxon>Clostridia</taxon>
        <taxon>Eubacteriales</taxon>
        <taxon>Desulfitobacteriaceae</taxon>
        <taxon>Desulfosporosinus</taxon>
    </lineage>
</organism>
<dbReference type="Pfam" id="PF12643">
    <property type="entry name" value="MazG-like"/>
    <property type="match status" value="1"/>
</dbReference>
<sequence length="120" mass="14045">MDNDTTLSALKNAVRSFCEDRDWDQFHNAKDLSIGLVTESAELIDHFRFKSSSEIEDMFNDGNKKLKITEELSDVLFFVLRFAQMYHIDLTTELIRKIQINNEKYPIDKCKGSNKKYTEV</sequence>
<dbReference type="PANTHER" id="PTHR46523:SF1">
    <property type="entry name" value="DCTP PYROPHOSPHATASE 1"/>
    <property type="match status" value="1"/>
</dbReference>
<evidence type="ECO:0000313" key="2">
    <source>
        <dbReference type="Proteomes" id="UP001176021"/>
    </source>
</evidence>
<dbReference type="CDD" id="cd11537">
    <property type="entry name" value="NTP-PPase_RS21-C6_like"/>
    <property type="match status" value="1"/>
</dbReference>
<dbReference type="InterPro" id="IPR052555">
    <property type="entry name" value="dCTP_Pyrophosphatase"/>
</dbReference>
<name>A0ABT8QSN9_9FIRM</name>
<dbReference type="InterPro" id="IPR025984">
    <property type="entry name" value="DCTPP"/>
</dbReference>
<comment type="caution">
    <text evidence="1">The sequence shown here is derived from an EMBL/GenBank/DDBJ whole genome shotgun (WGS) entry which is preliminary data.</text>
</comment>
<dbReference type="SUPFAM" id="SSF101386">
    <property type="entry name" value="all-alpha NTP pyrophosphatases"/>
    <property type="match status" value="1"/>
</dbReference>
<accession>A0ABT8QSN9</accession>
<gene>
    <name evidence="1" type="ORF">M8H41_09470</name>
</gene>
<dbReference type="Gene3D" id="1.10.287.1080">
    <property type="entry name" value="MazG-like"/>
    <property type="match status" value="1"/>
</dbReference>
<dbReference type="PANTHER" id="PTHR46523">
    <property type="entry name" value="DCTP PYROPHOSPHATASE 1"/>
    <property type="match status" value="1"/>
</dbReference>